<organism evidence="2 3">
    <name type="scientific">Eisenbergiella tayi</name>
    <dbReference type="NCBI Taxonomy" id="1432052"/>
    <lineage>
        <taxon>Bacteria</taxon>
        <taxon>Bacillati</taxon>
        <taxon>Bacillota</taxon>
        <taxon>Clostridia</taxon>
        <taxon>Lachnospirales</taxon>
        <taxon>Lachnospiraceae</taxon>
        <taxon>Eisenbergiella</taxon>
    </lineage>
</organism>
<sequence>MLKLIKCEFWKLKRKRFVQLVLMASFLFPAPLTFIVYRLNSVQGKYSTKAAAFDALWQSVMGFGMLLLLPCVLGILAAQLFFMERDNDTYKNLRTIPVTSTEMVTAKYAVLLLLSILFCISSTAASILCGSICFDVTNIIYKLLFSVLDGIMIALSALPLVLLIVFFSKSYIFSVMLCVFYSVFNLLSTFTIASLPKILVFLLPTPSIMLWSSVQIAEHMSMEDAADLQNFVELGLIPSTAQLFFTLGAIGIVSVLLAIYLYKERSE</sequence>
<protein>
    <submittedName>
        <fullName evidence="2">Lantibiotic ABC transporter permease</fullName>
    </submittedName>
</protein>
<comment type="caution">
    <text evidence="2">The sequence shown here is derived from an EMBL/GenBank/DDBJ whole genome shotgun (WGS) entry which is preliminary data.</text>
</comment>
<dbReference type="Pfam" id="PF12730">
    <property type="entry name" value="ABC2_membrane_4"/>
    <property type="match status" value="1"/>
</dbReference>
<feature type="transmembrane region" description="Helical" evidence="1">
    <location>
        <begin position="179"/>
        <end position="203"/>
    </location>
</feature>
<dbReference type="RefSeq" id="WP_069432431.1">
    <property type="nucleotide sequence ID" value="NZ_MEHA01000045.1"/>
</dbReference>
<gene>
    <name evidence="2" type="ORF">BEI59_33890</name>
</gene>
<feature type="transmembrane region" description="Helical" evidence="1">
    <location>
        <begin position="243"/>
        <end position="262"/>
    </location>
</feature>
<dbReference type="AlphaFoldDB" id="A0A1E3U6N1"/>
<dbReference type="OrthoDB" id="2584645at2"/>
<accession>A0A1E3U6N1</accession>
<feature type="transmembrane region" description="Helical" evidence="1">
    <location>
        <begin position="60"/>
        <end position="83"/>
    </location>
</feature>
<dbReference type="PANTHER" id="PTHR37305:SF1">
    <property type="entry name" value="MEMBRANE PROTEIN"/>
    <property type="match status" value="1"/>
</dbReference>
<feature type="transmembrane region" description="Helical" evidence="1">
    <location>
        <begin position="139"/>
        <end position="167"/>
    </location>
</feature>
<evidence type="ECO:0000313" key="2">
    <source>
        <dbReference type="EMBL" id="ODR38479.1"/>
    </source>
</evidence>
<dbReference type="PANTHER" id="PTHR37305">
    <property type="entry name" value="INTEGRAL MEMBRANE PROTEIN-RELATED"/>
    <property type="match status" value="1"/>
</dbReference>
<dbReference type="Proteomes" id="UP000094271">
    <property type="component" value="Unassembled WGS sequence"/>
</dbReference>
<name>A0A1E3U6N1_9FIRM</name>
<keyword evidence="1" id="KW-1133">Transmembrane helix</keyword>
<reference evidence="2 3" key="1">
    <citation type="submission" date="2016-08" db="EMBL/GenBank/DDBJ databases">
        <authorList>
            <person name="Seilhamer J.J."/>
        </authorList>
    </citation>
    <scope>NUCLEOTIDE SEQUENCE [LARGE SCALE GENOMIC DNA]</scope>
    <source>
        <strain evidence="2 3">NML150140-1</strain>
    </source>
</reference>
<feature type="transmembrane region" description="Helical" evidence="1">
    <location>
        <begin position="104"/>
        <end position="127"/>
    </location>
</feature>
<evidence type="ECO:0000256" key="1">
    <source>
        <dbReference type="SAM" id="Phobius"/>
    </source>
</evidence>
<keyword evidence="1" id="KW-0812">Transmembrane</keyword>
<dbReference type="EMBL" id="MEHA01000045">
    <property type="protein sequence ID" value="ODR38479.1"/>
    <property type="molecule type" value="Genomic_DNA"/>
</dbReference>
<feature type="transmembrane region" description="Helical" evidence="1">
    <location>
        <begin position="20"/>
        <end position="40"/>
    </location>
</feature>
<evidence type="ECO:0000313" key="3">
    <source>
        <dbReference type="Proteomes" id="UP000094271"/>
    </source>
</evidence>
<keyword evidence="1" id="KW-0472">Membrane</keyword>
<proteinExistence type="predicted"/>